<protein>
    <submittedName>
        <fullName evidence="1">Uncharacterized protein</fullName>
    </submittedName>
</protein>
<accession>A0A239DGN7</accession>
<dbReference type="Proteomes" id="UP000198281">
    <property type="component" value="Unassembled WGS sequence"/>
</dbReference>
<sequence length="356" mass="40357">MPTDLASVIRPVSEPRVVDGAYSDDQHARMIDVVRREGPWQLILAQHFASAEEVIATMSGAMPEGVTPTFDMFLTPTFRGYFAKYGTCLYPELEDCFHNSDFLARARSYWNADYARPDNMLFNIQGPAHSYDPAHLDATQFRGIDQKNTPIWLMNTMTKSGLFQHWLMKKAQVIAWFYKGTIGGGFTYWPQGPLAEPKRLAAPMWNRAVVVQNEMMYHRGEANGPIDQRLPKGLAFESLFEADPAVADGWQITTAGDVIQKIPASEMRFLVHWGAEVYSDFDELKMVMEHSDDLTHDQVFDMFIADMRARGHSFEVPTDPLRDRDFIKLLTGIYDLGTPRIYPAEAPGPHQEQLAA</sequence>
<dbReference type="EMBL" id="FZOS01000004">
    <property type="protein sequence ID" value="SNS30943.1"/>
    <property type="molecule type" value="Genomic_DNA"/>
</dbReference>
<dbReference type="OrthoDB" id="7492514at2"/>
<evidence type="ECO:0000313" key="2">
    <source>
        <dbReference type="Proteomes" id="UP000198281"/>
    </source>
</evidence>
<evidence type="ECO:0000313" key="1">
    <source>
        <dbReference type="EMBL" id="SNS30943.1"/>
    </source>
</evidence>
<dbReference type="RefSeq" id="WP_089218606.1">
    <property type="nucleotide sequence ID" value="NZ_FZOS01000004.1"/>
</dbReference>
<gene>
    <name evidence="1" type="ORF">SAMN06295912_10472</name>
</gene>
<proteinExistence type="predicted"/>
<reference evidence="2" key="1">
    <citation type="submission" date="2017-06" db="EMBL/GenBank/DDBJ databases">
        <authorList>
            <person name="Varghese N."/>
            <person name="Submissions S."/>
        </authorList>
    </citation>
    <scope>NUCLEOTIDE SEQUENCE [LARGE SCALE GENOMIC DNA]</scope>
    <source>
        <strain evidence="2">LNB2</strain>
    </source>
</reference>
<dbReference type="AlphaFoldDB" id="A0A239DGN7"/>
<organism evidence="1 2">
    <name type="scientific">Edaphosphingomonas laterariae</name>
    <dbReference type="NCBI Taxonomy" id="861865"/>
    <lineage>
        <taxon>Bacteria</taxon>
        <taxon>Pseudomonadati</taxon>
        <taxon>Pseudomonadota</taxon>
        <taxon>Alphaproteobacteria</taxon>
        <taxon>Sphingomonadales</taxon>
        <taxon>Rhizorhabdaceae</taxon>
        <taxon>Edaphosphingomonas</taxon>
    </lineage>
</organism>
<name>A0A239DGN7_9SPHN</name>
<keyword evidence="2" id="KW-1185">Reference proteome</keyword>